<evidence type="ECO:0000313" key="2">
    <source>
        <dbReference type="EMBL" id="KAJ1977401.1"/>
    </source>
</evidence>
<dbReference type="GO" id="GO:0005829">
    <property type="term" value="C:cytosol"/>
    <property type="evidence" value="ECO:0007669"/>
    <property type="project" value="TreeGrafter"/>
</dbReference>
<dbReference type="PROSITE" id="PS00175">
    <property type="entry name" value="PG_MUTASE"/>
    <property type="match status" value="1"/>
</dbReference>
<dbReference type="SMART" id="SM00855">
    <property type="entry name" value="PGAM"/>
    <property type="match status" value="1"/>
</dbReference>
<evidence type="ECO:0000313" key="3">
    <source>
        <dbReference type="Proteomes" id="UP001151582"/>
    </source>
</evidence>
<keyword evidence="3" id="KW-1185">Reference proteome</keyword>
<evidence type="ECO:0000256" key="1">
    <source>
        <dbReference type="ARBA" id="ARBA00022801"/>
    </source>
</evidence>
<sequence>MTSPLSHKVPEPYVTLYLCRHGETELNLQGVLQGGGINAPLNHTGQLQVARLGERFRNRPIDWVISSALLRAEQTAQSVAQYHPDAEFTIIPELNELCWGIWEGKKCPYMPSLLERWNSGDYEASFEQGESVLDAEKRITAAITQILEQAAGRKHVFVATAHGRLLRVILSSLIDNNLSHMAEYTHRNSCVNVVRVYRRVDLSPGQYQRFAQTRAFPKTWIPESKNALGDADAPFQTHRLRRTRPTSVLDDFVFIPVQLDNMEHLIES</sequence>
<dbReference type="InterPro" id="IPR001345">
    <property type="entry name" value="PG/BPGM_mutase_AS"/>
</dbReference>
<dbReference type="InterPro" id="IPR051695">
    <property type="entry name" value="Phosphoglycerate_Mutase"/>
</dbReference>
<gene>
    <name evidence="2" type="ORF">H4R34_003595</name>
</gene>
<dbReference type="PANTHER" id="PTHR46517:SF1">
    <property type="entry name" value="FRUCTOSE-2,6-BISPHOSPHATASE TIGAR"/>
    <property type="match status" value="1"/>
</dbReference>
<name>A0A9W8B1U7_9FUNG</name>
<evidence type="ECO:0008006" key="4">
    <source>
        <dbReference type="Google" id="ProtNLM"/>
    </source>
</evidence>
<dbReference type="AlphaFoldDB" id="A0A9W8B1U7"/>
<dbReference type="InterPro" id="IPR013078">
    <property type="entry name" value="His_Pase_superF_clade-1"/>
</dbReference>
<dbReference type="Proteomes" id="UP001151582">
    <property type="component" value="Unassembled WGS sequence"/>
</dbReference>
<dbReference type="GO" id="GO:0045820">
    <property type="term" value="P:negative regulation of glycolytic process"/>
    <property type="evidence" value="ECO:0007669"/>
    <property type="project" value="TreeGrafter"/>
</dbReference>
<dbReference type="Gene3D" id="3.40.50.1240">
    <property type="entry name" value="Phosphoglycerate mutase-like"/>
    <property type="match status" value="1"/>
</dbReference>
<organism evidence="2 3">
    <name type="scientific">Dimargaris verticillata</name>
    <dbReference type="NCBI Taxonomy" id="2761393"/>
    <lineage>
        <taxon>Eukaryota</taxon>
        <taxon>Fungi</taxon>
        <taxon>Fungi incertae sedis</taxon>
        <taxon>Zoopagomycota</taxon>
        <taxon>Kickxellomycotina</taxon>
        <taxon>Dimargaritomycetes</taxon>
        <taxon>Dimargaritales</taxon>
        <taxon>Dimargaritaceae</taxon>
        <taxon>Dimargaris</taxon>
    </lineage>
</organism>
<dbReference type="Pfam" id="PF00300">
    <property type="entry name" value="His_Phos_1"/>
    <property type="match status" value="1"/>
</dbReference>
<dbReference type="EMBL" id="JANBQB010000351">
    <property type="protein sequence ID" value="KAJ1977401.1"/>
    <property type="molecule type" value="Genomic_DNA"/>
</dbReference>
<keyword evidence="1" id="KW-0378">Hydrolase</keyword>
<dbReference type="GO" id="GO:0004331">
    <property type="term" value="F:fructose-2,6-bisphosphate 2-phosphatase activity"/>
    <property type="evidence" value="ECO:0007669"/>
    <property type="project" value="TreeGrafter"/>
</dbReference>
<dbReference type="PANTHER" id="PTHR46517">
    <property type="entry name" value="FRUCTOSE-2,6-BISPHOSPHATASE TIGAR"/>
    <property type="match status" value="1"/>
</dbReference>
<dbReference type="CDD" id="cd07067">
    <property type="entry name" value="HP_PGM_like"/>
    <property type="match status" value="1"/>
</dbReference>
<proteinExistence type="predicted"/>
<dbReference type="InterPro" id="IPR029033">
    <property type="entry name" value="His_PPase_superfam"/>
</dbReference>
<protein>
    <recommendedName>
        <fullName evidence="4">Histidine phosphatase superfamily</fullName>
    </recommendedName>
</protein>
<comment type="caution">
    <text evidence="2">The sequence shown here is derived from an EMBL/GenBank/DDBJ whole genome shotgun (WGS) entry which is preliminary data.</text>
</comment>
<dbReference type="SUPFAM" id="SSF53254">
    <property type="entry name" value="Phosphoglycerate mutase-like"/>
    <property type="match status" value="1"/>
</dbReference>
<dbReference type="OrthoDB" id="354304at2759"/>
<reference evidence="2" key="1">
    <citation type="submission" date="2022-07" db="EMBL/GenBank/DDBJ databases">
        <title>Phylogenomic reconstructions and comparative analyses of Kickxellomycotina fungi.</title>
        <authorList>
            <person name="Reynolds N.K."/>
            <person name="Stajich J.E."/>
            <person name="Barry K."/>
            <person name="Grigoriev I.V."/>
            <person name="Crous P."/>
            <person name="Smith M.E."/>
        </authorList>
    </citation>
    <scope>NUCLEOTIDE SEQUENCE</scope>
    <source>
        <strain evidence="2">RSA 567</strain>
    </source>
</reference>
<dbReference type="GO" id="GO:0043456">
    <property type="term" value="P:regulation of pentose-phosphate shunt"/>
    <property type="evidence" value="ECO:0007669"/>
    <property type="project" value="TreeGrafter"/>
</dbReference>
<accession>A0A9W8B1U7</accession>